<name>A0ABR5F2D7_9ACTN</name>
<proteinExistence type="predicted"/>
<protein>
    <recommendedName>
        <fullName evidence="4">Major facilitator superfamily (MFS) profile domain-containing protein</fullName>
    </recommendedName>
</protein>
<keyword evidence="1" id="KW-0472">Membrane</keyword>
<keyword evidence="1" id="KW-1133">Transmembrane helix</keyword>
<accession>A0ABR5F2D7</accession>
<feature type="transmembrane region" description="Helical" evidence="1">
    <location>
        <begin position="44"/>
        <end position="68"/>
    </location>
</feature>
<keyword evidence="1" id="KW-0812">Transmembrane</keyword>
<gene>
    <name evidence="2" type="ORF">FrCorBMG51_15100</name>
</gene>
<dbReference type="Proteomes" id="UP000035425">
    <property type="component" value="Unassembled WGS sequence"/>
</dbReference>
<keyword evidence="3" id="KW-1185">Reference proteome</keyword>
<evidence type="ECO:0000313" key="3">
    <source>
        <dbReference type="Proteomes" id="UP000035425"/>
    </source>
</evidence>
<evidence type="ECO:0000313" key="2">
    <source>
        <dbReference type="EMBL" id="KLL10867.1"/>
    </source>
</evidence>
<organism evidence="2 3">
    <name type="scientific">Protofrankia coriariae</name>
    <dbReference type="NCBI Taxonomy" id="1562887"/>
    <lineage>
        <taxon>Bacteria</taxon>
        <taxon>Bacillati</taxon>
        <taxon>Actinomycetota</taxon>
        <taxon>Actinomycetes</taxon>
        <taxon>Frankiales</taxon>
        <taxon>Frankiaceae</taxon>
        <taxon>Protofrankia</taxon>
    </lineage>
</organism>
<sequence>MRRPGWRAAGTAMFIRTALGIAGGAFVLLFGTTAADGHADSGEAGLLGIAALVFLVLAGAPLACAVMLPHRLS</sequence>
<reference evidence="2 3" key="1">
    <citation type="submission" date="2014-12" db="EMBL/GenBank/DDBJ databases">
        <title>Frankia sp. BMG5.1 draft genome.</title>
        <authorList>
            <person name="Gtari M."/>
            <person name="Ghodhbane-Gtari F."/>
            <person name="Nouioui I."/>
            <person name="Ktari A."/>
            <person name="Hezbri K."/>
            <person name="Mimouni W."/>
            <person name="Sbissi I."/>
            <person name="Ayari A."/>
            <person name="Yamanaka T."/>
            <person name="Normand P."/>
            <person name="Tisa L.S."/>
            <person name="Boudabous A."/>
        </authorList>
    </citation>
    <scope>NUCLEOTIDE SEQUENCE [LARGE SCALE GENOMIC DNA]</scope>
    <source>
        <strain evidence="2 3">BMG5.1</strain>
    </source>
</reference>
<dbReference type="EMBL" id="JWIO01000024">
    <property type="protein sequence ID" value="KLL10867.1"/>
    <property type="molecule type" value="Genomic_DNA"/>
</dbReference>
<evidence type="ECO:0000256" key="1">
    <source>
        <dbReference type="SAM" id="Phobius"/>
    </source>
</evidence>
<evidence type="ECO:0008006" key="4">
    <source>
        <dbReference type="Google" id="ProtNLM"/>
    </source>
</evidence>
<comment type="caution">
    <text evidence="2">The sequence shown here is derived from an EMBL/GenBank/DDBJ whole genome shotgun (WGS) entry which is preliminary data.</text>
</comment>